<dbReference type="PANTHER" id="PTHR19346">
    <property type="entry name" value="SUGAR PHOSPHATE TRANSPORTER DOMAIN-CONTAINING PROTEIN"/>
    <property type="match status" value="1"/>
</dbReference>
<feature type="transmembrane region" description="Helical" evidence="1">
    <location>
        <begin position="141"/>
        <end position="160"/>
    </location>
</feature>
<gene>
    <name evidence="2" type="ORF">MKK02DRAFT_19627</name>
</gene>
<keyword evidence="1" id="KW-0472">Membrane</keyword>
<evidence type="ECO:0000313" key="2">
    <source>
        <dbReference type="EMBL" id="KAI9633036.1"/>
    </source>
</evidence>
<feature type="transmembrane region" description="Helical" evidence="1">
    <location>
        <begin position="376"/>
        <end position="400"/>
    </location>
</feature>
<dbReference type="SUPFAM" id="SSF103481">
    <property type="entry name" value="Multidrug resistance efflux transporter EmrE"/>
    <property type="match status" value="1"/>
</dbReference>
<feature type="transmembrane region" description="Helical" evidence="1">
    <location>
        <begin position="210"/>
        <end position="229"/>
    </location>
</feature>
<feature type="transmembrane region" description="Helical" evidence="1">
    <location>
        <begin position="433"/>
        <end position="450"/>
    </location>
</feature>
<dbReference type="PANTHER" id="PTHR19346:SF4">
    <property type="entry name" value="SUGAR PHOSPHATE TRANSPORTER DOMAIN-CONTAINING PROTEIN"/>
    <property type="match status" value="1"/>
</dbReference>
<feature type="transmembrane region" description="Helical" evidence="1">
    <location>
        <begin position="115"/>
        <end position="135"/>
    </location>
</feature>
<evidence type="ECO:0000256" key="1">
    <source>
        <dbReference type="SAM" id="Phobius"/>
    </source>
</evidence>
<feature type="transmembrane region" description="Helical" evidence="1">
    <location>
        <begin position="52"/>
        <end position="73"/>
    </location>
</feature>
<comment type="caution">
    <text evidence="2">The sequence shown here is derived from an EMBL/GenBank/DDBJ whole genome shotgun (WGS) entry which is preliminary data.</text>
</comment>
<name>A0AA38H3F0_9TREE</name>
<dbReference type="InterPro" id="IPR037185">
    <property type="entry name" value="EmrE-like"/>
</dbReference>
<feature type="transmembrane region" description="Helical" evidence="1">
    <location>
        <begin position="167"/>
        <end position="184"/>
    </location>
</feature>
<dbReference type="InterPro" id="IPR026505">
    <property type="entry name" value="Solute_c_fam_35_mem_F3/F4"/>
</dbReference>
<feature type="transmembrane region" description="Helical" evidence="1">
    <location>
        <begin position="407"/>
        <end position="427"/>
    </location>
</feature>
<dbReference type="Proteomes" id="UP001164286">
    <property type="component" value="Unassembled WGS sequence"/>
</dbReference>
<dbReference type="GeneID" id="77725323"/>
<keyword evidence="1" id="KW-0812">Transmembrane</keyword>
<evidence type="ECO:0000313" key="3">
    <source>
        <dbReference type="Proteomes" id="UP001164286"/>
    </source>
</evidence>
<sequence>MDRLRSLLPPSTLSSRPPLFPFLTLGLIVLASGAQTEVAHTLTSKLGYNQPYFTFFLTHITFSFIFPLHLLFLRCTSSTPWRTHIDSVRSVIAVQLGHTHSAPWARIARGWSAKITWLTLLISVPALSWFVAMLYSPAIDITAIYATSAFWAYFFSMVLLRQPLSRVTVGSIGLAFAGVVLLSMDGMGEGTGDKGEAGDGGEESGQRGRAFGDLVMMFGAIILGLYEVVYKMVLPEGQGGVDTLPSSDRTTYAPLNQNATDDEYTFAPTPPISGSSTPIPPPHAPPFSGAHPIYPTKTPTPLDRSLSRTPLLDPPIHSPVHPPVVLPPALHANLLTSCIGFATFVLMWPPLIALHWTGWEVFRWPAGEGVSSGTVWAGLAVVAWAGAFYNAGLMVLIGIWGPTTSSVANLLTIGLVAVIDAVLMGLLPTLQTLIGVGMICIGFGILLWEGEE</sequence>
<proteinExistence type="predicted"/>
<dbReference type="AlphaFoldDB" id="A0AA38H3F0"/>
<dbReference type="RefSeq" id="XP_052942813.1">
    <property type="nucleotide sequence ID" value="XM_053086122.1"/>
</dbReference>
<dbReference type="EMBL" id="JAKWFO010000013">
    <property type="protein sequence ID" value="KAI9633036.1"/>
    <property type="molecule type" value="Genomic_DNA"/>
</dbReference>
<organism evidence="2 3">
    <name type="scientific">Dioszegia hungarica</name>
    <dbReference type="NCBI Taxonomy" id="4972"/>
    <lineage>
        <taxon>Eukaryota</taxon>
        <taxon>Fungi</taxon>
        <taxon>Dikarya</taxon>
        <taxon>Basidiomycota</taxon>
        <taxon>Agaricomycotina</taxon>
        <taxon>Tremellomycetes</taxon>
        <taxon>Tremellales</taxon>
        <taxon>Bulleribasidiaceae</taxon>
        <taxon>Dioszegia</taxon>
    </lineage>
</organism>
<protein>
    <recommendedName>
        <fullName evidence="4">EamA domain-containing protein</fullName>
    </recommendedName>
</protein>
<keyword evidence="1" id="KW-1133">Transmembrane helix</keyword>
<keyword evidence="3" id="KW-1185">Reference proteome</keyword>
<accession>A0AA38H3F0</accession>
<evidence type="ECO:0008006" key="4">
    <source>
        <dbReference type="Google" id="ProtNLM"/>
    </source>
</evidence>
<feature type="transmembrane region" description="Helical" evidence="1">
    <location>
        <begin position="334"/>
        <end position="356"/>
    </location>
</feature>
<reference evidence="2" key="1">
    <citation type="journal article" date="2022" name="G3 (Bethesda)">
        <title>High quality genome of the basidiomycete yeast Dioszegia hungarica PDD-24b-2 isolated from cloud water.</title>
        <authorList>
            <person name="Jarrige D."/>
            <person name="Haridas S."/>
            <person name="Bleykasten-Grosshans C."/>
            <person name="Joly M."/>
            <person name="Nadalig T."/>
            <person name="Sancelme M."/>
            <person name="Vuilleumier S."/>
            <person name="Grigoriev I.V."/>
            <person name="Amato P."/>
            <person name="Bringel F."/>
        </authorList>
    </citation>
    <scope>NUCLEOTIDE SEQUENCE</scope>
    <source>
        <strain evidence="2">PDD-24b-2</strain>
    </source>
</reference>